<dbReference type="Gene3D" id="1.25.10.10">
    <property type="entry name" value="Leucine-rich Repeat Variant"/>
    <property type="match status" value="2"/>
</dbReference>
<dbReference type="PANTHER" id="PTHR12697">
    <property type="entry name" value="PBS LYASE HEAT-LIKE PROTEIN"/>
    <property type="match status" value="1"/>
</dbReference>
<evidence type="ECO:0000313" key="2">
    <source>
        <dbReference type="EMBL" id="CAE7565518.1"/>
    </source>
</evidence>
<keyword evidence="3" id="KW-1185">Reference proteome</keyword>
<dbReference type="InterPro" id="IPR011989">
    <property type="entry name" value="ARM-like"/>
</dbReference>
<dbReference type="GO" id="GO:0016491">
    <property type="term" value="F:oxidoreductase activity"/>
    <property type="evidence" value="ECO:0007669"/>
    <property type="project" value="TreeGrafter"/>
</dbReference>
<dbReference type="PANTHER" id="PTHR12697:SF38">
    <property type="entry name" value="PBS LYASE HEAT DOMAIN PROTEIN REPEAT-CONTAINING PROTEIN"/>
    <property type="match status" value="1"/>
</dbReference>
<gene>
    <name evidence="2" type="ORF">SPIL2461_LOCUS15168</name>
</gene>
<proteinExistence type="predicted"/>
<keyword evidence="1" id="KW-0732">Signal</keyword>
<protein>
    <recommendedName>
        <fullName evidence="4">HEAT repeat domain-containing protein</fullName>
    </recommendedName>
</protein>
<dbReference type="OrthoDB" id="5980716at2759"/>
<evidence type="ECO:0000256" key="1">
    <source>
        <dbReference type="SAM" id="SignalP"/>
    </source>
</evidence>
<dbReference type="AlphaFoldDB" id="A0A812UHH1"/>
<comment type="caution">
    <text evidence="2">The sequence shown here is derived from an EMBL/GenBank/DDBJ whole genome shotgun (WGS) entry which is preliminary data.</text>
</comment>
<feature type="signal peptide" evidence="1">
    <location>
        <begin position="1"/>
        <end position="23"/>
    </location>
</feature>
<feature type="chain" id="PRO_5032668447" description="HEAT repeat domain-containing protein" evidence="1">
    <location>
        <begin position="24"/>
        <end position="336"/>
    </location>
</feature>
<name>A0A812UHH1_SYMPI</name>
<dbReference type="EMBL" id="CAJNIZ010036446">
    <property type="protein sequence ID" value="CAE7565518.1"/>
    <property type="molecule type" value="Genomic_DNA"/>
</dbReference>
<dbReference type="InterPro" id="IPR016024">
    <property type="entry name" value="ARM-type_fold"/>
</dbReference>
<reference evidence="2" key="1">
    <citation type="submission" date="2021-02" db="EMBL/GenBank/DDBJ databases">
        <authorList>
            <person name="Dougan E. K."/>
            <person name="Rhodes N."/>
            <person name="Thang M."/>
            <person name="Chan C."/>
        </authorList>
    </citation>
    <scope>NUCLEOTIDE SEQUENCE</scope>
</reference>
<sequence>MAMFKLSVVWTVLSVLQIVPAGAYRSAVRDQTFRETPQASESKAETESEALPPPTVEEWIENLDLNNAQARADAAAELGKLGKKAAAAVPRLTELLSQPGVGVAAVKALGEMGGAAKDSVASIVAKMPGCQSMDCPYMVAAATSLGKIGKADPEAVLPAMEKALTADKWNIRWLAATVCGDLGEKFAAKSPLPKPDLPEVLQYLNKNQADVKLYVLERLGEMGGAAKDSVASIVAKMPGCQSMDCPYMVAAATSLGKIGKADPEAVLPAMEKALTADKWNIRWLAATVCGHLAEKSLDVVPQLRRACKYDSDSDVKKAAQESLRLIDEANVESPSS</sequence>
<evidence type="ECO:0000313" key="3">
    <source>
        <dbReference type="Proteomes" id="UP000649617"/>
    </source>
</evidence>
<accession>A0A812UHH1</accession>
<evidence type="ECO:0008006" key="4">
    <source>
        <dbReference type="Google" id="ProtNLM"/>
    </source>
</evidence>
<dbReference type="Pfam" id="PF13646">
    <property type="entry name" value="HEAT_2"/>
    <property type="match status" value="1"/>
</dbReference>
<dbReference type="SUPFAM" id="SSF48371">
    <property type="entry name" value="ARM repeat"/>
    <property type="match status" value="1"/>
</dbReference>
<organism evidence="2 3">
    <name type="scientific">Symbiodinium pilosum</name>
    <name type="common">Dinoflagellate</name>
    <dbReference type="NCBI Taxonomy" id="2952"/>
    <lineage>
        <taxon>Eukaryota</taxon>
        <taxon>Sar</taxon>
        <taxon>Alveolata</taxon>
        <taxon>Dinophyceae</taxon>
        <taxon>Suessiales</taxon>
        <taxon>Symbiodiniaceae</taxon>
        <taxon>Symbiodinium</taxon>
    </lineage>
</organism>
<dbReference type="Proteomes" id="UP000649617">
    <property type="component" value="Unassembled WGS sequence"/>
</dbReference>